<keyword evidence="1" id="KW-1133">Transmembrane helix</keyword>
<dbReference type="Proteomes" id="UP000187166">
    <property type="component" value="Unassembled WGS sequence"/>
</dbReference>
<gene>
    <name evidence="2" type="ORF">BIV18_04885</name>
</gene>
<feature type="transmembrane region" description="Helical" evidence="1">
    <location>
        <begin position="364"/>
        <end position="387"/>
    </location>
</feature>
<dbReference type="AlphaFoldDB" id="A0A1U7LZW5"/>
<protein>
    <recommendedName>
        <fullName evidence="4">ABC-2 type transport system permease protein</fullName>
    </recommendedName>
</protein>
<sequence length="552" mass="62619">MDKFLELKTLLKKDLYLNFIAPLKKPSKRGGSFKALSVFGLAILFIYLGFLYLMLILAFIIPMAKNGMSNTVLMAFFGFVSIGVLIFTSANIISKIYYSKDVEILLPLPIRRNNIYLSKILGSALPSLVISFIIFVPMVFPLIRFANLSFLKFFSIIFLNLSNIIFTILILSTLLILFMRAFAGIGGLKNLLQTLGSIIIICVTLLPQIMNRSENSSIFNENNLVHFIKLLFPQVHLLNKIYGMSDLPAFSLSFFILIAMAIILYVLSFPLSKIMIAGVLKTNVQSSRVWHSRENKNTSIVLSLAKKDVVNVLRTPVYFFNLASASFMLPFFILLSFFKRRENISIVQNFFDNIEIYGFDKINLFFAFMLTVFFYAAFMTPLSLTSITREGKNIYIMQTLPIAYEDQVSGRLLGSTIFQVVSTLPIIIFLSYLTKFNILYILSMLCGAILGSYASSSFGIFFGIKYPKLNWENPQDAVKRNFPVFIFGILNMIAIALNAFLFYLIFKNLGSIIVFKFIATFYLALAILLSTAIKNQAKISLKENLPEYDSYF</sequence>
<proteinExistence type="predicted"/>
<evidence type="ECO:0000256" key="1">
    <source>
        <dbReference type="SAM" id="Phobius"/>
    </source>
</evidence>
<feature type="transmembrane region" description="Helical" evidence="1">
    <location>
        <begin position="156"/>
        <end position="179"/>
    </location>
</feature>
<feature type="transmembrane region" description="Helical" evidence="1">
    <location>
        <begin position="512"/>
        <end position="533"/>
    </location>
</feature>
<feature type="transmembrane region" description="Helical" evidence="1">
    <location>
        <begin position="317"/>
        <end position="338"/>
    </location>
</feature>
<keyword evidence="1" id="KW-0812">Transmembrane</keyword>
<evidence type="ECO:0008006" key="4">
    <source>
        <dbReference type="Google" id="ProtNLM"/>
    </source>
</evidence>
<keyword evidence="1" id="KW-0472">Membrane</keyword>
<comment type="caution">
    <text evidence="2">The sequence shown here is derived from an EMBL/GenBank/DDBJ whole genome shotgun (WGS) entry which is preliminary data.</text>
</comment>
<feature type="transmembrane region" description="Helical" evidence="1">
    <location>
        <begin position="35"/>
        <end position="61"/>
    </location>
</feature>
<feature type="transmembrane region" description="Helical" evidence="1">
    <location>
        <begin position="73"/>
        <end position="94"/>
    </location>
</feature>
<organism evidence="2 3">
    <name type="scientific">Peptoniphilus porci</name>
    <dbReference type="NCBI Taxonomy" id="2652280"/>
    <lineage>
        <taxon>Bacteria</taxon>
        <taxon>Bacillati</taxon>
        <taxon>Bacillota</taxon>
        <taxon>Tissierellia</taxon>
        <taxon>Tissierellales</taxon>
        <taxon>Peptoniphilaceae</taxon>
        <taxon>Peptoniphilus</taxon>
    </lineage>
</organism>
<evidence type="ECO:0000313" key="3">
    <source>
        <dbReference type="Proteomes" id="UP000187166"/>
    </source>
</evidence>
<feature type="transmembrane region" description="Helical" evidence="1">
    <location>
        <begin position="484"/>
        <end position="506"/>
    </location>
</feature>
<name>A0A1U7LZW5_9FIRM</name>
<dbReference type="STRING" id="1465756.BIV18_04885"/>
<feature type="transmembrane region" description="Helical" evidence="1">
    <location>
        <begin position="115"/>
        <end position="136"/>
    </location>
</feature>
<keyword evidence="3" id="KW-1185">Reference proteome</keyword>
<reference evidence="2 3" key="1">
    <citation type="journal article" date="2016" name="Appl. Environ. Microbiol.">
        <title>Function and Phylogeny of Bacterial Butyryl Coenzyme A:Acetate Transferases and Their Diversity in the Proximal Colon of Swine.</title>
        <authorList>
            <person name="Trachsel J."/>
            <person name="Bayles D.O."/>
            <person name="Looft T."/>
            <person name="Levine U.Y."/>
            <person name="Allen H.K."/>
        </authorList>
    </citation>
    <scope>NUCLEOTIDE SEQUENCE [LARGE SCALE GENOMIC DNA]</scope>
    <source>
        <strain evidence="2 3">35-6-1</strain>
    </source>
</reference>
<dbReference type="EMBL" id="MJIH01000001">
    <property type="protein sequence ID" value="OLR64898.1"/>
    <property type="molecule type" value="Genomic_DNA"/>
</dbReference>
<feature type="transmembrane region" description="Helical" evidence="1">
    <location>
        <begin position="438"/>
        <end position="464"/>
    </location>
</feature>
<evidence type="ECO:0000313" key="2">
    <source>
        <dbReference type="EMBL" id="OLR64898.1"/>
    </source>
</evidence>
<feature type="transmembrane region" description="Helical" evidence="1">
    <location>
        <begin position="191"/>
        <end position="210"/>
    </location>
</feature>
<accession>A0A1U7LZW5</accession>
<feature type="transmembrane region" description="Helical" evidence="1">
    <location>
        <begin position="247"/>
        <end position="267"/>
    </location>
</feature>
<feature type="transmembrane region" description="Helical" evidence="1">
    <location>
        <begin position="408"/>
        <end position="432"/>
    </location>
</feature>